<accession>A0ABN1BBI7</accession>
<dbReference type="Proteomes" id="UP001500880">
    <property type="component" value="Unassembled WGS sequence"/>
</dbReference>
<evidence type="ECO:0008006" key="3">
    <source>
        <dbReference type="Google" id="ProtNLM"/>
    </source>
</evidence>
<organism evidence="1 2">
    <name type="scientific">Salinibacillus aidingensis</name>
    <dbReference type="NCBI Taxonomy" id="237684"/>
    <lineage>
        <taxon>Bacteria</taxon>
        <taxon>Bacillati</taxon>
        <taxon>Bacillota</taxon>
        <taxon>Bacilli</taxon>
        <taxon>Bacillales</taxon>
        <taxon>Bacillaceae</taxon>
        <taxon>Salinibacillus</taxon>
    </lineage>
</organism>
<keyword evidence="2" id="KW-1185">Reference proteome</keyword>
<protein>
    <recommendedName>
        <fullName evidence="3">YhdB-like protein</fullName>
    </recommendedName>
</protein>
<dbReference type="RefSeq" id="WP_343840507.1">
    <property type="nucleotide sequence ID" value="NZ_BAAADO010000004.1"/>
</dbReference>
<sequence length="70" mass="8428">MKIKELYYESFVEDYPSLTLLIDYLVNERKLLTLLDDVNSLQPYLQDHHKSKMNARLIAYKEYLECKKKA</sequence>
<reference evidence="1 2" key="1">
    <citation type="journal article" date="2019" name="Int. J. Syst. Evol. Microbiol.">
        <title>The Global Catalogue of Microorganisms (GCM) 10K type strain sequencing project: providing services to taxonomists for standard genome sequencing and annotation.</title>
        <authorList>
            <consortium name="The Broad Institute Genomics Platform"/>
            <consortium name="The Broad Institute Genome Sequencing Center for Infectious Disease"/>
            <person name="Wu L."/>
            <person name="Ma J."/>
        </authorList>
    </citation>
    <scope>NUCLEOTIDE SEQUENCE [LARGE SCALE GENOMIC DNA]</scope>
    <source>
        <strain evidence="1 2">JCM 12389</strain>
    </source>
</reference>
<evidence type="ECO:0000313" key="1">
    <source>
        <dbReference type="EMBL" id="GAA0493803.1"/>
    </source>
</evidence>
<comment type="caution">
    <text evidence="1">The sequence shown here is derived from an EMBL/GenBank/DDBJ whole genome shotgun (WGS) entry which is preliminary data.</text>
</comment>
<evidence type="ECO:0000313" key="2">
    <source>
        <dbReference type="Proteomes" id="UP001500880"/>
    </source>
</evidence>
<proteinExistence type="predicted"/>
<dbReference type="EMBL" id="BAAADO010000004">
    <property type="protein sequence ID" value="GAA0493803.1"/>
    <property type="molecule type" value="Genomic_DNA"/>
</dbReference>
<name>A0ABN1BBI7_9BACI</name>
<gene>
    <name evidence="1" type="ORF">GCM10008986_20350</name>
</gene>